<evidence type="ECO:0000256" key="1">
    <source>
        <dbReference type="SAM" id="Phobius"/>
    </source>
</evidence>
<dbReference type="AlphaFoldDB" id="A0A918R405"/>
<name>A0A918R405_9FLAO</name>
<keyword evidence="1" id="KW-0812">Transmembrane</keyword>
<accession>A0A918R405</accession>
<dbReference type="RefSeq" id="WP_189361046.1">
    <property type="nucleotide sequence ID" value="NZ_BMWZ01000005.1"/>
</dbReference>
<comment type="caution">
    <text evidence="2">The sequence shown here is derived from an EMBL/GenBank/DDBJ whole genome shotgun (WGS) entry which is preliminary data.</text>
</comment>
<feature type="transmembrane region" description="Helical" evidence="1">
    <location>
        <begin position="136"/>
        <end position="153"/>
    </location>
</feature>
<protein>
    <submittedName>
        <fullName evidence="2">DUF4271 domain-containing protein</fullName>
    </submittedName>
</protein>
<dbReference type="Pfam" id="PF14093">
    <property type="entry name" value="DUF4271"/>
    <property type="match status" value="1"/>
</dbReference>
<feature type="transmembrane region" description="Helical" evidence="1">
    <location>
        <begin position="61"/>
        <end position="81"/>
    </location>
</feature>
<evidence type="ECO:0000313" key="2">
    <source>
        <dbReference type="EMBL" id="GGZ85006.1"/>
    </source>
</evidence>
<reference evidence="2" key="2">
    <citation type="submission" date="2020-09" db="EMBL/GenBank/DDBJ databases">
        <authorList>
            <person name="Sun Q."/>
            <person name="Kim S."/>
        </authorList>
    </citation>
    <scope>NUCLEOTIDE SEQUENCE</scope>
    <source>
        <strain evidence="2">KCTC 12710</strain>
    </source>
</reference>
<keyword evidence="1" id="KW-0472">Membrane</keyword>
<gene>
    <name evidence="2" type="ORF">GCM10007028_23910</name>
</gene>
<sequence length="215" mass="24805">MLRNIVSNELFTVLLVVSLIVVAIAKLVSPKRFNDFILIIGNDKYIKIYSREQRFFDNFDALLFSNLILSISVFCMITYRFTEETNKLPINNMFKLAVGIAVFFLIKVLVERLIGSLFEIDALTDLYLFQKTTYKNYLGILLLPINALLIFTFQPTLNIIYAITAILIMINVIGLISSLKTHQSLIKNNLFYFILYLCALEIAPYIILYKVFVTK</sequence>
<reference evidence="2" key="1">
    <citation type="journal article" date="2014" name="Int. J. Syst. Evol. Microbiol.">
        <title>Complete genome sequence of Corynebacterium casei LMG S-19264T (=DSM 44701T), isolated from a smear-ripened cheese.</title>
        <authorList>
            <consortium name="US DOE Joint Genome Institute (JGI-PGF)"/>
            <person name="Walter F."/>
            <person name="Albersmeier A."/>
            <person name="Kalinowski J."/>
            <person name="Ruckert C."/>
        </authorList>
    </citation>
    <scope>NUCLEOTIDE SEQUENCE</scope>
    <source>
        <strain evidence="2">KCTC 12710</strain>
    </source>
</reference>
<feature type="transmembrane region" description="Helical" evidence="1">
    <location>
        <begin position="93"/>
        <end position="110"/>
    </location>
</feature>
<dbReference type="Proteomes" id="UP000636004">
    <property type="component" value="Unassembled WGS sequence"/>
</dbReference>
<feature type="transmembrane region" description="Helical" evidence="1">
    <location>
        <begin position="190"/>
        <end position="212"/>
    </location>
</feature>
<dbReference type="InterPro" id="IPR025367">
    <property type="entry name" value="DUF4271"/>
</dbReference>
<organism evidence="2 3">
    <name type="scientific">Algibacter mikhailovii</name>
    <dbReference type="NCBI Taxonomy" id="425498"/>
    <lineage>
        <taxon>Bacteria</taxon>
        <taxon>Pseudomonadati</taxon>
        <taxon>Bacteroidota</taxon>
        <taxon>Flavobacteriia</taxon>
        <taxon>Flavobacteriales</taxon>
        <taxon>Flavobacteriaceae</taxon>
        <taxon>Algibacter</taxon>
    </lineage>
</organism>
<feature type="transmembrane region" description="Helical" evidence="1">
    <location>
        <begin position="159"/>
        <end position="178"/>
    </location>
</feature>
<proteinExistence type="predicted"/>
<keyword evidence="1" id="KW-1133">Transmembrane helix</keyword>
<dbReference type="EMBL" id="BMWZ01000005">
    <property type="protein sequence ID" value="GGZ85006.1"/>
    <property type="molecule type" value="Genomic_DNA"/>
</dbReference>
<evidence type="ECO:0000313" key="3">
    <source>
        <dbReference type="Proteomes" id="UP000636004"/>
    </source>
</evidence>
<feature type="transmembrane region" description="Helical" evidence="1">
    <location>
        <begin position="6"/>
        <end position="28"/>
    </location>
</feature>
<keyword evidence="3" id="KW-1185">Reference proteome</keyword>